<keyword evidence="2" id="KW-1185">Reference proteome</keyword>
<dbReference type="Proteomes" id="UP001596047">
    <property type="component" value="Unassembled WGS sequence"/>
</dbReference>
<dbReference type="RefSeq" id="WP_379190045.1">
    <property type="nucleotide sequence ID" value="NZ_JBHSOW010000076.1"/>
</dbReference>
<dbReference type="EMBL" id="JBHSOW010000076">
    <property type="protein sequence ID" value="MFC5651421.1"/>
    <property type="molecule type" value="Genomic_DNA"/>
</dbReference>
<comment type="caution">
    <text evidence="1">The sequence shown here is derived from an EMBL/GenBank/DDBJ whole genome shotgun (WGS) entry which is preliminary data.</text>
</comment>
<evidence type="ECO:0000313" key="2">
    <source>
        <dbReference type="Proteomes" id="UP001596047"/>
    </source>
</evidence>
<accession>A0ABW0W4S9</accession>
<reference evidence="2" key="1">
    <citation type="journal article" date="2019" name="Int. J. Syst. Evol. Microbiol.">
        <title>The Global Catalogue of Microorganisms (GCM) 10K type strain sequencing project: providing services to taxonomists for standard genome sequencing and annotation.</title>
        <authorList>
            <consortium name="The Broad Institute Genomics Platform"/>
            <consortium name="The Broad Institute Genome Sequencing Center for Infectious Disease"/>
            <person name="Wu L."/>
            <person name="Ma J."/>
        </authorList>
    </citation>
    <scope>NUCLEOTIDE SEQUENCE [LARGE SCALE GENOMIC DNA]</scope>
    <source>
        <strain evidence="2">CGMCC 1.3240</strain>
    </source>
</reference>
<sequence>MKKKLKWIIPLLLILVVGCALIVNGILTATVQTNNIFVKEITFSNGMLSLSGDFADSALDYKGYMLRHDRSKLYIQLTGSLLTFNKRDGSFNVHVDVKDLGTIQEIYLQDNSSQRLIWPK</sequence>
<proteinExistence type="predicted"/>
<dbReference type="PROSITE" id="PS51257">
    <property type="entry name" value="PROKAR_LIPOPROTEIN"/>
    <property type="match status" value="1"/>
</dbReference>
<evidence type="ECO:0008006" key="3">
    <source>
        <dbReference type="Google" id="ProtNLM"/>
    </source>
</evidence>
<name>A0ABW0W4S9_9BACL</name>
<evidence type="ECO:0000313" key="1">
    <source>
        <dbReference type="EMBL" id="MFC5651421.1"/>
    </source>
</evidence>
<gene>
    <name evidence="1" type="ORF">ACFPYJ_20360</name>
</gene>
<organism evidence="1 2">
    <name type="scientific">Paenibacillus solisilvae</name>
    <dbReference type="NCBI Taxonomy" id="2486751"/>
    <lineage>
        <taxon>Bacteria</taxon>
        <taxon>Bacillati</taxon>
        <taxon>Bacillota</taxon>
        <taxon>Bacilli</taxon>
        <taxon>Bacillales</taxon>
        <taxon>Paenibacillaceae</taxon>
        <taxon>Paenibacillus</taxon>
    </lineage>
</organism>
<protein>
    <recommendedName>
        <fullName evidence="3">Lipoprotein</fullName>
    </recommendedName>
</protein>